<reference evidence="2" key="1">
    <citation type="journal article" date="2022" name="G3 (Bethesda)">
        <title>High quality genome of the basidiomycete yeast Dioszegia hungarica PDD-24b-2 isolated from cloud water.</title>
        <authorList>
            <person name="Jarrige D."/>
            <person name="Haridas S."/>
            <person name="Bleykasten-Grosshans C."/>
            <person name="Joly M."/>
            <person name="Nadalig T."/>
            <person name="Sancelme M."/>
            <person name="Vuilleumier S."/>
            <person name="Grigoriev I.V."/>
            <person name="Amato P."/>
            <person name="Bringel F."/>
        </authorList>
    </citation>
    <scope>NUCLEOTIDE SEQUENCE</scope>
    <source>
        <strain evidence="2">PDD-24b-2</strain>
    </source>
</reference>
<accession>A0AA38LQV2</accession>
<comment type="caution">
    <text evidence="2">The sequence shown here is derived from an EMBL/GenBank/DDBJ whole genome shotgun (WGS) entry which is preliminary data.</text>
</comment>
<feature type="transmembrane region" description="Helical" evidence="1">
    <location>
        <begin position="20"/>
        <end position="37"/>
    </location>
</feature>
<organism evidence="2 3">
    <name type="scientific">Dioszegia hungarica</name>
    <dbReference type="NCBI Taxonomy" id="4972"/>
    <lineage>
        <taxon>Eukaryota</taxon>
        <taxon>Fungi</taxon>
        <taxon>Dikarya</taxon>
        <taxon>Basidiomycota</taxon>
        <taxon>Agaricomycotina</taxon>
        <taxon>Tremellomycetes</taxon>
        <taxon>Tremellales</taxon>
        <taxon>Bulleribasidiaceae</taxon>
        <taxon>Dioszegia</taxon>
    </lineage>
</organism>
<dbReference type="AlphaFoldDB" id="A0AA38LQV2"/>
<keyword evidence="1" id="KW-1133">Transmembrane helix</keyword>
<keyword evidence="1" id="KW-0812">Transmembrane</keyword>
<dbReference type="GeneID" id="77726765"/>
<dbReference type="EMBL" id="JAKWFO010000008">
    <property type="protein sequence ID" value="KAI9633672.1"/>
    <property type="molecule type" value="Genomic_DNA"/>
</dbReference>
<dbReference type="Gene3D" id="3.40.50.11350">
    <property type="match status" value="1"/>
</dbReference>
<dbReference type="Proteomes" id="UP001164286">
    <property type="component" value="Unassembled WGS sequence"/>
</dbReference>
<evidence type="ECO:0000256" key="1">
    <source>
        <dbReference type="SAM" id="Phobius"/>
    </source>
</evidence>
<name>A0AA38LQV2_9TREE</name>
<gene>
    <name evidence="2" type="ORF">MKK02DRAFT_28462</name>
</gene>
<dbReference type="RefSeq" id="XP_052943449.1">
    <property type="nucleotide sequence ID" value="XM_053087560.1"/>
</dbReference>
<evidence type="ECO:0000313" key="2">
    <source>
        <dbReference type="EMBL" id="KAI9633672.1"/>
    </source>
</evidence>
<dbReference type="CDD" id="cd11296">
    <property type="entry name" value="O-FucT_like"/>
    <property type="match status" value="1"/>
</dbReference>
<proteinExistence type="predicted"/>
<protein>
    <submittedName>
        <fullName evidence="2">Uncharacterized protein</fullName>
    </submittedName>
</protein>
<keyword evidence="3" id="KW-1185">Reference proteome</keyword>
<evidence type="ECO:0000313" key="3">
    <source>
        <dbReference type="Proteomes" id="UP001164286"/>
    </source>
</evidence>
<keyword evidence="1" id="KW-0472">Membrane</keyword>
<sequence length="450" mass="51039">MARMAGLSTRSFRPPRQRRYLLPSILALTVLWLYYHFSSAADDSLPQISTPKIGTYVWSGWPAQQVGDQRASWGALRQVGAKARIKQNLRADKRYLISFSLSGWNNQVIDMLNHVHLAVNSGRIPVVTPFYPHYVHYDEAITRDLPVGRVFDLKRLAVALADTPIVEAHELKRIWGMEKEHAAVVYDGEVKQSAGKWGKKLKKGVRIPPEDWEKRDETLGCWSFYGNFGGEGSAPMDRIGLNLDYTPLPSTLYPGGFNTYPVPLKAAAEHFRQTHTSVPAASLLTLHHFPELARPTVLPDDHLACVDSSYWMQETPAKWDLHGEWRNAAGVWLTVGRHAYFREELQDLAGAALRGLFGLTGAEEIPPFIGVHIRRGDFGPEWMHLTPRHYAYVADAVRRSIQKDLGVGLVRVLVATDEEDPDWLQQLRDFGWYLTQDYDAWMETAADDQW</sequence>